<comment type="subcellular location">
    <subcellularLocation>
        <location evidence="1">Cell membrane</location>
        <topology evidence="1">Multi-pass membrane protein</topology>
    </subcellularLocation>
</comment>
<feature type="transmembrane region" description="Helical" evidence="6">
    <location>
        <begin position="263"/>
        <end position="284"/>
    </location>
</feature>
<evidence type="ECO:0000256" key="3">
    <source>
        <dbReference type="ARBA" id="ARBA00022692"/>
    </source>
</evidence>
<feature type="transmembrane region" description="Helical" evidence="6">
    <location>
        <begin position="185"/>
        <end position="202"/>
    </location>
</feature>
<evidence type="ECO:0000256" key="5">
    <source>
        <dbReference type="ARBA" id="ARBA00023136"/>
    </source>
</evidence>
<keyword evidence="2" id="KW-1003">Cell membrane</keyword>
<keyword evidence="4 6" id="KW-1133">Transmembrane helix</keyword>
<evidence type="ECO:0000256" key="6">
    <source>
        <dbReference type="SAM" id="Phobius"/>
    </source>
</evidence>
<keyword evidence="3 6" id="KW-0812">Transmembrane</keyword>
<feature type="transmembrane region" description="Helical" evidence="6">
    <location>
        <begin position="73"/>
        <end position="91"/>
    </location>
</feature>
<feature type="transmembrane region" description="Helical" evidence="6">
    <location>
        <begin position="29"/>
        <end position="52"/>
    </location>
</feature>
<accession>A0A5N3P760</accession>
<evidence type="ECO:0000256" key="2">
    <source>
        <dbReference type="ARBA" id="ARBA00022475"/>
    </source>
</evidence>
<comment type="caution">
    <text evidence="8">The sequence shown here is derived from an EMBL/GenBank/DDBJ whole genome shotgun (WGS) entry which is preliminary data.</text>
</comment>
<feature type="transmembrane region" description="Helical" evidence="6">
    <location>
        <begin position="214"/>
        <end position="237"/>
    </location>
</feature>
<keyword evidence="5 6" id="KW-0472">Membrane</keyword>
<feature type="transmembrane region" description="Helical" evidence="6">
    <location>
        <begin position="111"/>
        <end position="132"/>
    </location>
</feature>
<dbReference type="Proteomes" id="UP000325684">
    <property type="component" value="Unassembled WGS sequence"/>
</dbReference>
<dbReference type="AlphaFoldDB" id="A0A5N3P760"/>
<evidence type="ECO:0000313" key="8">
    <source>
        <dbReference type="EMBL" id="KAB0265567.1"/>
    </source>
</evidence>
<feature type="chain" id="PRO_5024276459" evidence="7">
    <location>
        <begin position="20"/>
        <end position="310"/>
    </location>
</feature>
<evidence type="ECO:0000256" key="7">
    <source>
        <dbReference type="SAM" id="SignalP"/>
    </source>
</evidence>
<proteinExistence type="predicted"/>
<gene>
    <name evidence="8" type="ORF">FEZ63_18030</name>
</gene>
<reference evidence="8 9" key="1">
    <citation type="journal article" date="2019" name="Microorganisms">
        <title>Genome Insights into the Novel Species Microvirga brassicacearum, a Rapeseed Endophyte with Biotechnological Potential.</title>
        <authorList>
            <person name="Jimenez-Gomez A."/>
            <person name="Saati-Santamaria Z."/>
            <person name="Igual J.M."/>
            <person name="Rivas R."/>
            <person name="Mateos P.F."/>
            <person name="Garcia-Fraile P."/>
        </authorList>
    </citation>
    <scope>NUCLEOTIDE SEQUENCE [LARGE SCALE GENOMIC DNA]</scope>
    <source>
        <strain evidence="8 9">CDVBN77</strain>
    </source>
</reference>
<protein>
    <submittedName>
        <fullName evidence="8">Cytochrome c oxidase assembly protein</fullName>
    </submittedName>
</protein>
<evidence type="ECO:0000256" key="1">
    <source>
        <dbReference type="ARBA" id="ARBA00004651"/>
    </source>
</evidence>
<sequence length="310" mass="33414">MRLSLLLIGLSAGAGPVLAHGPDPVPPDVVWRAWTFDPLVLGLLLVASWGYGRGVRRLWARAGRWRGIGRRHRAAFGLGFVVVVIALISPLDRLGGTLLSAHMMQHGLLVTAAPALLLLGKPGVAFAWALPAGWSRRGLAATTWRPLAKAGRWLSRPFPAATLQGLTLWIWHAPALFDAAVEREWLHTLEHASFFGTALLLWRAILDARSSARAGAALAAAFATLMHGGLLGALITMGPRPLYQAYLGRTDLWGLSALDDQQLAGLLMWVPMGAVYFGACLWLASRLVLPVDTFRPIGPLDGPPGLRDLR</sequence>
<keyword evidence="9" id="KW-1185">Reference proteome</keyword>
<evidence type="ECO:0000256" key="4">
    <source>
        <dbReference type="ARBA" id="ARBA00022989"/>
    </source>
</evidence>
<organism evidence="8 9">
    <name type="scientific">Microvirga brassicacearum</name>
    <dbReference type="NCBI Taxonomy" id="2580413"/>
    <lineage>
        <taxon>Bacteria</taxon>
        <taxon>Pseudomonadati</taxon>
        <taxon>Pseudomonadota</taxon>
        <taxon>Alphaproteobacteria</taxon>
        <taxon>Hyphomicrobiales</taxon>
        <taxon>Methylobacteriaceae</taxon>
        <taxon>Microvirga</taxon>
    </lineage>
</organism>
<dbReference type="EMBL" id="VCMV01000033">
    <property type="protein sequence ID" value="KAB0265567.1"/>
    <property type="molecule type" value="Genomic_DNA"/>
</dbReference>
<dbReference type="OrthoDB" id="259025at2"/>
<evidence type="ECO:0000313" key="9">
    <source>
        <dbReference type="Proteomes" id="UP000325684"/>
    </source>
</evidence>
<dbReference type="InterPro" id="IPR019108">
    <property type="entry name" value="Caa3_assmbl_CtaG-rel"/>
</dbReference>
<feature type="signal peptide" evidence="7">
    <location>
        <begin position="1"/>
        <end position="19"/>
    </location>
</feature>
<name>A0A5N3P760_9HYPH</name>
<dbReference type="GO" id="GO:0005886">
    <property type="term" value="C:plasma membrane"/>
    <property type="evidence" value="ECO:0007669"/>
    <property type="project" value="UniProtKB-SubCell"/>
</dbReference>
<feature type="transmembrane region" description="Helical" evidence="6">
    <location>
        <begin position="153"/>
        <end position="173"/>
    </location>
</feature>
<keyword evidence="7" id="KW-0732">Signal</keyword>
<dbReference type="Pfam" id="PF09678">
    <property type="entry name" value="Caa3_CtaG"/>
    <property type="match status" value="1"/>
</dbReference>